<gene>
    <name evidence="1" type="ORF">N0B16_02280</name>
</gene>
<protein>
    <submittedName>
        <fullName evidence="1">GLPGLI family protein</fullName>
    </submittedName>
</protein>
<dbReference type="InterPro" id="IPR005901">
    <property type="entry name" value="GLPGLI"/>
</dbReference>
<reference evidence="2" key="1">
    <citation type="submission" date="2023-07" db="EMBL/GenBank/DDBJ databases">
        <title>Chryseobacterium sp. GMJ5 Genome sequencing and assembly.</title>
        <authorList>
            <person name="Jung Y."/>
        </authorList>
    </citation>
    <scope>NUCLEOTIDE SEQUENCE [LARGE SCALE GENOMIC DNA]</scope>
    <source>
        <strain evidence="2">GMJ5</strain>
    </source>
</reference>
<dbReference type="RefSeq" id="WP_262989098.1">
    <property type="nucleotide sequence ID" value="NZ_JAOTEN010000001.1"/>
</dbReference>
<evidence type="ECO:0000313" key="1">
    <source>
        <dbReference type="EMBL" id="MCU7613251.1"/>
    </source>
</evidence>
<dbReference type="Pfam" id="PF09697">
    <property type="entry name" value="Porph_ging"/>
    <property type="match status" value="1"/>
</dbReference>
<accession>A0ABT2VTS2</accession>
<keyword evidence="2" id="KW-1185">Reference proteome</keyword>
<dbReference type="NCBIfam" id="TIGR01200">
    <property type="entry name" value="GLPGLI"/>
    <property type="match status" value="1"/>
</dbReference>
<comment type="caution">
    <text evidence="1">The sequence shown here is derived from an EMBL/GenBank/DDBJ whole genome shotgun (WGS) entry which is preliminary data.</text>
</comment>
<evidence type="ECO:0000313" key="2">
    <source>
        <dbReference type="Proteomes" id="UP001208114"/>
    </source>
</evidence>
<dbReference type="EMBL" id="JAOTEN010000001">
    <property type="protein sequence ID" value="MCU7613251.1"/>
    <property type="molecule type" value="Genomic_DNA"/>
</dbReference>
<proteinExistence type="predicted"/>
<dbReference type="Proteomes" id="UP001208114">
    <property type="component" value="Unassembled WGS sequence"/>
</dbReference>
<sequence>MKLCTLFLIIFGSILYSQTNDLKSQYEVIYRIKSFPDTLSKKNTIEEDLSLLINGNKSLFKSTKKAYSDSIAMEIGEKSLANSIDGKVILDMRNVPIVNFKSEVFFDNGKQTVYKELVKNRFSYPLEDVLHWKIEEETKMIGSYLCKKATIKYKNRNYAAWFAESVPIPDGPYIFKGLPGLILEVYDQSDTVHFSMVSLKKVEKPMVVMKDSAATKYSIFYQARKLFRQSGGCTIQSDRNKS</sequence>
<name>A0ABT2VTS2_9FLAO</name>
<organism evidence="1 2">
    <name type="scientific">Chryseobacterium gilvum</name>
    <dbReference type="NCBI Taxonomy" id="2976534"/>
    <lineage>
        <taxon>Bacteria</taxon>
        <taxon>Pseudomonadati</taxon>
        <taxon>Bacteroidota</taxon>
        <taxon>Flavobacteriia</taxon>
        <taxon>Flavobacteriales</taxon>
        <taxon>Weeksellaceae</taxon>
        <taxon>Chryseobacterium group</taxon>
        <taxon>Chryseobacterium</taxon>
    </lineage>
</organism>